<name>A0A3S0I3M9_9DEIO</name>
<proteinExistence type="predicted"/>
<dbReference type="RefSeq" id="WP_126353316.1">
    <property type="nucleotide sequence ID" value="NZ_JBHSVX010000001.1"/>
</dbReference>
<evidence type="ECO:0000313" key="2">
    <source>
        <dbReference type="Proteomes" id="UP000277766"/>
    </source>
</evidence>
<dbReference type="Proteomes" id="UP000277766">
    <property type="component" value="Unassembled WGS sequence"/>
</dbReference>
<protein>
    <submittedName>
        <fullName evidence="1">Uncharacterized protein</fullName>
    </submittedName>
</protein>
<dbReference type="EMBL" id="RXPE01000041">
    <property type="protein sequence ID" value="RTR23436.1"/>
    <property type="molecule type" value="Genomic_DNA"/>
</dbReference>
<comment type="caution">
    <text evidence="1">The sequence shown here is derived from an EMBL/GenBank/DDBJ whole genome shotgun (WGS) entry which is preliminary data.</text>
</comment>
<accession>A0A3S0I3M9</accession>
<gene>
    <name evidence="1" type="ORF">EJ104_12510</name>
</gene>
<organism evidence="1 2">
    <name type="scientific">Deinococcus radiophilus</name>
    <dbReference type="NCBI Taxonomy" id="32062"/>
    <lineage>
        <taxon>Bacteria</taxon>
        <taxon>Thermotogati</taxon>
        <taxon>Deinococcota</taxon>
        <taxon>Deinococci</taxon>
        <taxon>Deinococcales</taxon>
        <taxon>Deinococcaceae</taxon>
        <taxon>Deinococcus</taxon>
    </lineage>
</organism>
<reference evidence="1 2" key="1">
    <citation type="submission" date="2018-12" db="EMBL/GenBank/DDBJ databases">
        <title>Deinococcus radiophilus ATCC 27603 genome sequencing and assembly.</title>
        <authorList>
            <person name="Maclea K.S."/>
            <person name="Maynard C.R."/>
        </authorList>
    </citation>
    <scope>NUCLEOTIDE SEQUENCE [LARGE SCALE GENOMIC DNA]</scope>
    <source>
        <strain evidence="1 2">ATCC 27603</strain>
    </source>
</reference>
<evidence type="ECO:0000313" key="1">
    <source>
        <dbReference type="EMBL" id="RTR23436.1"/>
    </source>
</evidence>
<keyword evidence="2" id="KW-1185">Reference proteome</keyword>
<dbReference type="OrthoDB" id="53934at2"/>
<dbReference type="AlphaFoldDB" id="A0A3S0I3M9"/>
<sequence length="676" mass="74821">MVSAHLKANDVAPFIESASPGSVQVVAAMPGMGKTTAMYAALAEHVAAIWGSPGTLSCPYRILWATQSTIGEASLGEGACKDINEAWKAHGLPTTCRVLKGRDHCSSKAKYDHQFSWEPDESIRVISHAHLPVLLADSRSKLKSDFMAEVKLIVVDEDPLNSLVTTIGLDSGRTSTTDETIPSLTPAELQWHLSSGKGGALEKALFELMEELCAGEHEGITVENPISGAEQISFSGAKFWEALRKKCSAPDWKGFEETLTELCFTDERSVLAGQVVQAFKEDFSASGCQQSGRFGLQRLQQGGRDSVGFRADVLRVLPKSAPPIIVLDAYAEEDNRQYKLMFPEHDVKIKRLGEIIPLDIEIEKDLYIERNNLNQARSWGRRRYALEYIEKLCAAHLPGVLVLSFKNVLDTQDSKLREDGWACPKNLLTQHWFAGRGSNRAKGCHVLALHPPERPTLFANHFLAALSPNNATLREQLARHLRDTELLQMFHRGRQPLYGGTDKPRVIAAFDCSYLAKPWANVTVLPEILTPKSKNPVHRYALRTLAEEIANLYGAIPHDLLVTLGLFSKSKATPVRNELKEKVYEQAGKNKSNRAKAPHFANWTDLDSNPIGYTYEPAANTNPQAVLRLLTPDARFAELQSFKVEVPGYPTKTRVVYATSKDKAQSPAVLNLLKVE</sequence>